<evidence type="ECO:0000256" key="1">
    <source>
        <dbReference type="SAM" id="MobiDB-lite"/>
    </source>
</evidence>
<gene>
    <name evidence="2" type="ORF">ZT3D7_G1480</name>
</gene>
<evidence type="ECO:0000313" key="3">
    <source>
        <dbReference type="Proteomes" id="UP000215127"/>
    </source>
</evidence>
<evidence type="ECO:0000313" key="2">
    <source>
        <dbReference type="EMBL" id="SMQ46334.1"/>
    </source>
</evidence>
<feature type="compositionally biased region" description="Basic and acidic residues" evidence="1">
    <location>
        <begin position="1"/>
        <end position="13"/>
    </location>
</feature>
<dbReference type="EMBL" id="LT853692">
    <property type="protein sequence ID" value="SMQ46334.1"/>
    <property type="molecule type" value="Genomic_DNA"/>
</dbReference>
<dbReference type="AlphaFoldDB" id="A0A1X7RFZ3"/>
<keyword evidence="3" id="KW-1185">Reference proteome</keyword>
<feature type="region of interest" description="Disordered" evidence="1">
    <location>
        <begin position="1"/>
        <end position="28"/>
    </location>
</feature>
<dbReference type="Proteomes" id="UP000215127">
    <property type="component" value="Chromosome 1"/>
</dbReference>
<feature type="region of interest" description="Disordered" evidence="1">
    <location>
        <begin position="88"/>
        <end position="107"/>
    </location>
</feature>
<organism evidence="2 3">
    <name type="scientific">Zymoseptoria tritici (strain ST99CH_3D7)</name>
    <dbReference type="NCBI Taxonomy" id="1276538"/>
    <lineage>
        <taxon>Eukaryota</taxon>
        <taxon>Fungi</taxon>
        <taxon>Dikarya</taxon>
        <taxon>Ascomycota</taxon>
        <taxon>Pezizomycotina</taxon>
        <taxon>Dothideomycetes</taxon>
        <taxon>Dothideomycetidae</taxon>
        <taxon>Mycosphaerellales</taxon>
        <taxon>Mycosphaerellaceae</taxon>
        <taxon>Zymoseptoria</taxon>
    </lineage>
</organism>
<protein>
    <submittedName>
        <fullName evidence="2">Uncharacterized protein</fullName>
    </submittedName>
</protein>
<accession>A0A1X7RFZ3</accession>
<sequence>MKNKRSDSSDLRELSSLTSPQFRTTPPVSSRAAWSGLVFSMSISPPPISPTLFLLLHDNIAHDLLFSRYAPLPKLFVSPHHPFSSYQFPSTPTLGPPQRPTSCSTTPDDVTDTSTCLCLMEPL</sequence>
<name>A0A1X7RFZ3_ZYMT9</name>
<proteinExistence type="predicted"/>
<reference evidence="2 3" key="1">
    <citation type="submission" date="2016-06" db="EMBL/GenBank/DDBJ databases">
        <authorList>
            <person name="Kjaerup R.B."/>
            <person name="Dalgaard T.S."/>
            <person name="Juul-Madsen H.R."/>
        </authorList>
    </citation>
    <scope>NUCLEOTIDE SEQUENCE [LARGE SCALE GENOMIC DNA]</scope>
</reference>